<dbReference type="InterPro" id="IPR012373">
    <property type="entry name" value="Ferrdict_sens_TM"/>
</dbReference>
<evidence type="ECO:0000313" key="5">
    <source>
        <dbReference type="Proteomes" id="UP001597440"/>
    </source>
</evidence>
<feature type="domain" description="FecR protein" evidence="2">
    <location>
        <begin position="174"/>
        <end position="269"/>
    </location>
</feature>
<evidence type="ECO:0000313" key="4">
    <source>
        <dbReference type="EMBL" id="MFD2555100.1"/>
    </source>
</evidence>
<keyword evidence="1" id="KW-1133">Transmembrane helix</keyword>
<dbReference type="PANTHER" id="PTHR30273">
    <property type="entry name" value="PERIPLASMIC SIGNAL SENSOR AND SIGMA FACTOR ACTIVATOR FECR-RELATED"/>
    <property type="match status" value="1"/>
</dbReference>
<dbReference type="PIRSF" id="PIRSF018266">
    <property type="entry name" value="FecR"/>
    <property type="match status" value="1"/>
</dbReference>
<dbReference type="Gene3D" id="2.60.120.1440">
    <property type="match status" value="1"/>
</dbReference>
<feature type="transmembrane region" description="Helical" evidence="1">
    <location>
        <begin position="84"/>
        <end position="105"/>
    </location>
</feature>
<organism evidence="4 5">
    <name type="scientific">Sphingobacterium tabacisoli</name>
    <dbReference type="NCBI Taxonomy" id="2044855"/>
    <lineage>
        <taxon>Bacteria</taxon>
        <taxon>Pseudomonadati</taxon>
        <taxon>Bacteroidota</taxon>
        <taxon>Sphingobacteriia</taxon>
        <taxon>Sphingobacteriales</taxon>
        <taxon>Sphingobacteriaceae</taxon>
        <taxon>Sphingobacterium</taxon>
    </lineage>
</organism>
<evidence type="ECO:0000259" key="3">
    <source>
        <dbReference type="Pfam" id="PF16344"/>
    </source>
</evidence>
<protein>
    <submittedName>
        <fullName evidence="4">FecR domain-containing protein</fullName>
    </submittedName>
</protein>
<sequence>MNKEIYTLFLKYLNGEHTAAELDVLLAYFEQEEKDPDLDRLILEEVQADVSPDPDSGVESLADEIGQRLFDKIQRSSRVKSLGLWRQVAAAVLVVGLLTVGLFYYRSDNKASQDIASSTQYGTDILPGGTQATLIIDDGSEIPLEDKQDGIAISETVHYSDGTALAVKPTTYATLKTPRGGQYQVTLGDGTVVWLNAASSLRYPIAFNGQQRDVELQGEAYFEVSHQPDKPFVVHSRGQRVKVLGTKFNISDYTGVASSITTLLEGKVEIEHATTQQKQVLVPGKQAVVSKETIRVQTVSDVSDFAAWKDGYFIRTSTTLAEILPELERWYDVTFEIKEQPTTRAYIALNRDAKLSTVLDALTLNYGISFKIEGRRVVAMK</sequence>
<keyword evidence="1" id="KW-0472">Membrane</keyword>
<gene>
    <name evidence="4" type="ORF">ACFSQW_11905</name>
</gene>
<proteinExistence type="predicted"/>
<feature type="domain" description="Protein FecR C-terminal" evidence="3">
    <location>
        <begin position="316"/>
        <end position="378"/>
    </location>
</feature>
<dbReference type="Pfam" id="PF04773">
    <property type="entry name" value="FecR"/>
    <property type="match status" value="1"/>
</dbReference>
<dbReference type="Pfam" id="PF16344">
    <property type="entry name" value="FecR_C"/>
    <property type="match status" value="1"/>
</dbReference>
<dbReference type="PANTHER" id="PTHR30273:SF2">
    <property type="entry name" value="PROTEIN FECR"/>
    <property type="match status" value="1"/>
</dbReference>
<keyword evidence="5" id="KW-1185">Reference proteome</keyword>
<evidence type="ECO:0000259" key="2">
    <source>
        <dbReference type="Pfam" id="PF04773"/>
    </source>
</evidence>
<dbReference type="RefSeq" id="WP_210353466.1">
    <property type="nucleotide sequence ID" value="NZ_JAEQMU010000001.1"/>
</dbReference>
<dbReference type="InterPro" id="IPR006860">
    <property type="entry name" value="FecR"/>
</dbReference>
<dbReference type="InterPro" id="IPR032508">
    <property type="entry name" value="FecR_C"/>
</dbReference>
<dbReference type="Proteomes" id="UP001597440">
    <property type="component" value="Unassembled WGS sequence"/>
</dbReference>
<name>A0ABW5L4E8_9SPHI</name>
<keyword evidence="1" id="KW-0812">Transmembrane</keyword>
<dbReference type="EMBL" id="JBHULD010000014">
    <property type="protein sequence ID" value="MFD2555100.1"/>
    <property type="molecule type" value="Genomic_DNA"/>
</dbReference>
<evidence type="ECO:0000256" key="1">
    <source>
        <dbReference type="SAM" id="Phobius"/>
    </source>
</evidence>
<comment type="caution">
    <text evidence="4">The sequence shown here is derived from an EMBL/GenBank/DDBJ whole genome shotgun (WGS) entry which is preliminary data.</text>
</comment>
<accession>A0ABW5L4E8</accession>
<reference evidence="5" key="1">
    <citation type="journal article" date="2019" name="Int. J. Syst. Evol. Microbiol.">
        <title>The Global Catalogue of Microorganisms (GCM) 10K type strain sequencing project: providing services to taxonomists for standard genome sequencing and annotation.</title>
        <authorList>
            <consortium name="The Broad Institute Genomics Platform"/>
            <consortium name="The Broad Institute Genome Sequencing Center for Infectious Disease"/>
            <person name="Wu L."/>
            <person name="Ma J."/>
        </authorList>
    </citation>
    <scope>NUCLEOTIDE SEQUENCE [LARGE SCALE GENOMIC DNA]</scope>
    <source>
        <strain evidence="5">KCTC 52298</strain>
    </source>
</reference>
<dbReference type="Gene3D" id="3.55.50.30">
    <property type="match status" value="1"/>
</dbReference>